<feature type="domain" description="Dienelactone hydrolase" evidence="4">
    <location>
        <begin position="18"/>
        <end position="188"/>
    </location>
</feature>
<dbReference type="InterPro" id="IPR050261">
    <property type="entry name" value="FrsA_esterase"/>
</dbReference>
<keyword evidence="6" id="KW-1185">Reference proteome</keyword>
<feature type="region of interest" description="Disordered" evidence="3">
    <location>
        <begin position="1"/>
        <end position="24"/>
    </location>
</feature>
<name>A0A849AHV0_9MICO</name>
<keyword evidence="2" id="KW-0378">Hydrolase</keyword>
<dbReference type="PANTHER" id="PTHR22946">
    <property type="entry name" value="DIENELACTONE HYDROLASE DOMAIN-CONTAINING PROTEIN-RELATED"/>
    <property type="match status" value="1"/>
</dbReference>
<gene>
    <name evidence="5" type="ORF">HJ588_05755</name>
</gene>
<dbReference type="GO" id="GO:0052689">
    <property type="term" value="F:carboxylic ester hydrolase activity"/>
    <property type="evidence" value="ECO:0007669"/>
    <property type="project" value="UniProtKB-ARBA"/>
</dbReference>
<proteinExistence type="inferred from homology"/>
<evidence type="ECO:0000313" key="5">
    <source>
        <dbReference type="EMBL" id="NNG38778.1"/>
    </source>
</evidence>
<sequence>MDAVDGPAPGVFWTPSTDPSAPPPPVVLLGHGGSGHKLSARNLDLADRLARQGVASYAIDGPLHGERAAVPGSGDYQAQLARTGMDVVLDRMTSDWLTGLDLLAARGRIDPDRVGVVGLSMGARFGIPLAAALEHRLRCAVFGKFGLRAAPPSLAALDTPRRHAEAATRITAPVLLHVQQDDEIFPLEGQVALFECFGGSGKRAIQTPGPHATPVAESEVAEWINWLARKLLHP</sequence>
<dbReference type="AlphaFoldDB" id="A0A849AHV0"/>
<organism evidence="5 6">
    <name type="scientific">Flexivirga aerilata</name>
    <dbReference type="NCBI Taxonomy" id="1656889"/>
    <lineage>
        <taxon>Bacteria</taxon>
        <taxon>Bacillati</taxon>
        <taxon>Actinomycetota</taxon>
        <taxon>Actinomycetes</taxon>
        <taxon>Micrococcales</taxon>
        <taxon>Dermacoccaceae</taxon>
        <taxon>Flexivirga</taxon>
    </lineage>
</organism>
<dbReference type="Proteomes" id="UP000557772">
    <property type="component" value="Unassembled WGS sequence"/>
</dbReference>
<dbReference type="SUPFAM" id="SSF53474">
    <property type="entry name" value="alpha/beta-Hydrolases"/>
    <property type="match status" value="1"/>
</dbReference>
<dbReference type="RefSeq" id="WP_171152927.1">
    <property type="nucleotide sequence ID" value="NZ_JABENB010000001.1"/>
</dbReference>
<dbReference type="EMBL" id="JABENB010000001">
    <property type="protein sequence ID" value="NNG38778.1"/>
    <property type="molecule type" value="Genomic_DNA"/>
</dbReference>
<evidence type="ECO:0000256" key="2">
    <source>
        <dbReference type="ARBA" id="ARBA00022801"/>
    </source>
</evidence>
<dbReference type="Gene3D" id="3.40.50.1820">
    <property type="entry name" value="alpha/beta hydrolase"/>
    <property type="match status" value="1"/>
</dbReference>
<dbReference type="InterPro" id="IPR002925">
    <property type="entry name" value="Dienelactn_hydro"/>
</dbReference>
<evidence type="ECO:0000259" key="4">
    <source>
        <dbReference type="Pfam" id="PF01738"/>
    </source>
</evidence>
<dbReference type="InterPro" id="IPR029058">
    <property type="entry name" value="AB_hydrolase_fold"/>
</dbReference>
<dbReference type="Pfam" id="PF01738">
    <property type="entry name" value="DLH"/>
    <property type="match status" value="1"/>
</dbReference>
<evidence type="ECO:0000256" key="1">
    <source>
        <dbReference type="ARBA" id="ARBA00008645"/>
    </source>
</evidence>
<comment type="caution">
    <text evidence="5">The sequence shown here is derived from an EMBL/GenBank/DDBJ whole genome shotgun (WGS) entry which is preliminary data.</text>
</comment>
<reference evidence="5 6" key="1">
    <citation type="submission" date="2020-05" db="EMBL/GenBank/DDBJ databases">
        <title>Flexivirga sp. ID2601S isolated from air conditioner.</title>
        <authorList>
            <person name="Kim D.H."/>
        </authorList>
    </citation>
    <scope>NUCLEOTIDE SEQUENCE [LARGE SCALE GENOMIC DNA]</scope>
    <source>
        <strain evidence="5 6">ID2601S</strain>
    </source>
</reference>
<evidence type="ECO:0000313" key="6">
    <source>
        <dbReference type="Proteomes" id="UP000557772"/>
    </source>
</evidence>
<accession>A0A849AHV0</accession>
<dbReference type="PANTHER" id="PTHR22946:SF9">
    <property type="entry name" value="POLYKETIDE TRANSFERASE AF380"/>
    <property type="match status" value="1"/>
</dbReference>
<protein>
    <recommendedName>
        <fullName evidence="4">Dienelactone hydrolase domain-containing protein</fullName>
    </recommendedName>
</protein>
<comment type="similarity">
    <text evidence="1">Belongs to the AB hydrolase superfamily.</text>
</comment>
<evidence type="ECO:0000256" key="3">
    <source>
        <dbReference type="SAM" id="MobiDB-lite"/>
    </source>
</evidence>